<evidence type="ECO:0000256" key="8">
    <source>
        <dbReference type="ARBA" id="ARBA00060041"/>
    </source>
</evidence>
<feature type="transmembrane region" description="Helical" evidence="10">
    <location>
        <begin position="166"/>
        <end position="187"/>
    </location>
</feature>
<dbReference type="InterPro" id="IPR051050">
    <property type="entry name" value="Lipid_II_flippase_MurJ/MviN"/>
</dbReference>
<dbReference type="InterPro" id="IPR004268">
    <property type="entry name" value="MurJ"/>
</dbReference>
<dbReference type="GO" id="GO:0071555">
    <property type="term" value="P:cell wall organization"/>
    <property type="evidence" value="ECO:0007669"/>
    <property type="project" value="UniProtKB-UniRule"/>
</dbReference>
<feature type="transmembrane region" description="Helical" evidence="10">
    <location>
        <begin position="446"/>
        <end position="466"/>
    </location>
</feature>
<keyword evidence="4 10" id="KW-0133">Cell shape</keyword>
<evidence type="ECO:0000256" key="5">
    <source>
        <dbReference type="ARBA" id="ARBA00022984"/>
    </source>
</evidence>
<keyword evidence="13" id="KW-1185">Reference proteome</keyword>
<evidence type="ECO:0000256" key="3">
    <source>
        <dbReference type="ARBA" id="ARBA00022692"/>
    </source>
</evidence>
<comment type="subcellular location">
    <subcellularLocation>
        <location evidence="10">Cell inner membrane</location>
        <topology evidence="10">Multi-pass membrane protein</topology>
    </subcellularLocation>
    <subcellularLocation>
        <location evidence="1">Cell membrane</location>
        <topology evidence="1">Multi-pass membrane protein</topology>
    </subcellularLocation>
</comment>
<feature type="transmembrane region" description="Helical" evidence="10">
    <location>
        <begin position="140"/>
        <end position="159"/>
    </location>
</feature>
<dbReference type="NCBIfam" id="TIGR01695">
    <property type="entry name" value="murJ_mviN"/>
    <property type="match status" value="1"/>
</dbReference>
<evidence type="ECO:0000313" key="13">
    <source>
        <dbReference type="Proteomes" id="UP001239782"/>
    </source>
</evidence>
<protein>
    <recommendedName>
        <fullName evidence="10">Probable lipid II flippase MurJ</fullName>
    </recommendedName>
</protein>
<dbReference type="EMBL" id="CP133548">
    <property type="protein sequence ID" value="WMS87565.1"/>
    <property type="molecule type" value="Genomic_DNA"/>
</dbReference>
<reference evidence="12 13" key="1">
    <citation type="submission" date="2023-08" db="EMBL/GenBank/DDBJ databases">
        <title>Pleionea litopenaei sp. nov., isolated from stomach of juvenile Litopenaeus vannamei.</title>
        <authorList>
            <person name="Rho A.M."/>
            <person name="Hwang C.Y."/>
        </authorList>
    </citation>
    <scope>NUCLEOTIDE SEQUENCE [LARGE SCALE GENOMIC DNA]</scope>
    <source>
        <strain evidence="12 13">HL-JVS1</strain>
    </source>
</reference>
<feature type="transmembrane region" description="Helical" evidence="10">
    <location>
        <begin position="413"/>
        <end position="434"/>
    </location>
</feature>
<evidence type="ECO:0000256" key="11">
    <source>
        <dbReference type="PIRNR" id="PIRNR002869"/>
    </source>
</evidence>
<name>A0AA51X7X7_9GAMM</name>
<dbReference type="HAMAP" id="MF_02078">
    <property type="entry name" value="MurJ_MviN"/>
    <property type="match status" value="1"/>
</dbReference>
<evidence type="ECO:0000256" key="1">
    <source>
        <dbReference type="ARBA" id="ARBA00004651"/>
    </source>
</evidence>
<keyword evidence="2 10" id="KW-1003">Cell membrane</keyword>
<evidence type="ECO:0000256" key="7">
    <source>
        <dbReference type="ARBA" id="ARBA00023136"/>
    </source>
</evidence>
<keyword evidence="10" id="KW-0997">Cell inner membrane</keyword>
<comment type="function">
    <text evidence="8 10 11">Involved in peptidoglycan biosynthesis. Transports lipid-linked peptidoglycan precursors from the inner to the outer leaflet of the cytoplasmic membrane.</text>
</comment>
<keyword evidence="10 11" id="KW-0813">Transport</keyword>
<organism evidence="12 13">
    <name type="scientific">Pleionea litopenaei</name>
    <dbReference type="NCBI Taxonomy" id="3070815"/>
    <lineage>
        <taxon>Bacteria</taxon>
        <taxon>Pseudomonadati</taxon>
        <taxon>Pseudomonadota</taxon>
        <taxon>Gammaproteobacteria</taxon>
        <taxon>Oceanospirillales</taxon>
        <taxon>Pleioneaceae</taxon>
        <taxon>Pleionea</taxon>
    </lineage>
</organism>
<feature type="transmembrane region" description="Helical" evidence="10">
    <location>
        <begin position="388"/>
        <end position="407"/>
    </location>
</feature>
<keyword evidence="5 10" id="KW-0573">Peptidoglycan synthesis</keyword>
<feature type="transmembrane region" description="Helical" evidence="10">
    <location>
        <begin position="97"/>
        <end position="120"/>
    </location>
</feature>
<evidence type="ECO:0000256" key="2">
    <source>
        <dbReference type="ARBA" id="ARBA00022475"/>
    </source>
</evidence>
<keyword evidence="6 10" id="KW-1133">Transmembrane helix</keyword>
<dbReference type="AlphaFoldDB" id="A0AA51X7X7"/>
<feature type="transmembrane region" description="Helical" evidence="10">
    <location>
        <begin position="275"/>
        <end position="293"/>
    </location>
</feature>
<dbReference type="KEGG" id="plei:Q9312_01250"/>
<gene>
    <name evidence="10 12" type="primary">murJ</name>
    <name evidence="12" type="ORF">Q9312_01250</name>
</gene>
<proteinExistence type="inferred from homology"/>
<dbReference type="PRINTS" id="PR01806">
    <property type="entry name" value="VIRFACTRMVIN"/>
</dbReference>
<feature type="transmembrane region" description="Helical" evidence="10">
    <location>
        <begin position="354"/>
        <end position="376"/>
    </location>
</feature>
<dbReference type="Pfam" id="PF03023">
    <property type="entry name" value="MurJ"/>
    <property type="match status" value="1"/>
</dbReference>
<accession>A0AA51X7X7</accession>
<evidence type="ECO:0000313" key="12">
    <source>
        <dbReference type="EMBL" id="WMS87565.1"/>
    </source>
</evidence>
<evidence type="ECO:0000256" key="6">
    <source>
        <dbReference type="ARBA" id="ARBA00022989"/>
    </source>
</evidence>
<dbReference type="GO" id="GO:0005886">
    <property type="term" value="C:plasma membrane"/>
    <property type="evidence" value="ECO:0007669"/>
    <property type="project" value="UniProtKB-SubCell"/>
</dbReference>
<feature type="transmembrane region" description="Helical" evidence="10">
    <location>
        <begin position="486"/>
        <end position="506"/>
    </location>
</feature>
<dbReference type="RefSeq" id="WP_309202706.1">
    <property type="nucleotide sequence ID" value="NZ_CP133548.1"/>
</dbReference>
<evidence type="ECO:0000256" key="9">
    <source>
        <dbReference type="ARBA" id="ARBA00061532"/>
    </source>
</evidence>
<comment type="similarity">
    <text evidence="9 10 11">Belongs to the MurJ/MviN family.</text>
</comment>
<dbReference type="GO" id="GO:0009252">
    <property type="term" value="P:peptidoglycan biosynthetic process"/>
    <property type="evidence" value="ECO:0007669"/>
    <property type="project" value="UniProtKB-UniRule"/>
</dbReference>
<keyword evidence="3 10" id="KW-0812">Transmembrane</keyword>
<feature type="transmembrane region" description="Helical" evidence="10">
    <location>
        <begin position="193"/>
        <end position="214"/>
    </location>
</feature>
<keyword evidence="7 10" id="KW-0472">Membrane</keyword>
<sequence>MQKVSLLKSGVIVSVMTLLSRILGLVRDIVIANVLGAQAATDVFLVAQKIPNFLRRLFGEGAFAQAFVPVLSEYQQLKDKTAVLHLTSKVAGTLGGVLLVVTVIGVVGSPVIGGIFGYGFIEKGETYKYELVSDLLKITFPYIFFISLTAFAGSVLNSLGRFAVPAFAPVLLNLCIIFAAIWVSPLLAEPVEALAWAIFIAGVLQLLMHLPFLWRQGYLVKPSWGWKDSGVRKVLKLMIPALFGVSVSQINLLLDTVIASFLVTGSITWLYLSDRMLEFPLGIFGIAIATVILPSLSRQHAGNQSETMSRLLNWALHMVLLIGLPAAVGLFMLAEPVMLTVFQHGSFTLDDAAMASYSLQAYVFGLLGFMFIKVLATGYFSKQNTRTPVKIGIVAMVVNMVMNLLLFKPYGHVGLAVATAVSATVNAGLLWGGLVRNGTLVMSSRWFWWSARALLSAAVMISAIYWSQPAIETWQSQSTFERSWQLVWLIVLGAGSYLVTLFILGFRIKDVKSE</sequence>
<feature type="transmembrane region" description="Helical" evidence="10">
    <location>
        <begin position="235"/>
        <end position="263"/>
    </location>
</feature>
<comment type="pathway">
    <text evidence="10">Cell wall biogenesis; peptidoglycan biosynthesis.</text>
</comment>
<dbReference type="GO" id="GO:0015648">
    <property type="term" value="F:lipid-linked peptidoglycan transporter activity"/>
    <property type="evidence" value="ECO:0007669"/>
    <property type="project" value="UniProtKB-UniRule"/>
</dbReference>
<dbReference type="GO" id="GO:0008360">
    <property type="term" value="P:regulation of cell shape"/>
    <property type="evidence" value="ECO:0007669"/>
    <property type="project" value="UniProtKB-UniRule"/>
</dbReference>
<dbReference type="PANTHER" id="PTHR47019:SF1">
    <property type="entry name" value="LIPID II FLIPPASE MURJ"/>
    <property type="match status" value="1"/>
</dbReference>
<evidence type="ECO:0000256" key="4">
    <source>
        <dbReference type="ARBA" id="ARBA00022960"/>
    </source>
</evidence>
<evidence type="ECO:0000256" key="10">
    <source>
        <dbReference type="HAMAP-Rule" id="MF_02078"/>
    </source>
</evidence>
<dbReference type="Proteomes" id="UP001239782">
    <property type="component" value="Chromosome"/>
</dbReference>
<dbReference type="CDD" id="cd13123">
    <property type="entry name" value="MATE_MurJ_like"/>
    <property type="match status" value="1"/>
</dbReference>
<keyword evidence="10 11" id="KW-0961">Cell wall biogenesis/degradation</keyword>
<feature type="transmembrane region" description="Helical" evidence="10">
    <location>
        <begin position="314"/>
        <end position="334"/>
    </location>
</feature>
<dbReference type="PIRSF" id="PIRSF002869">
    <property type="entry name" value="MviN"/>
    <property type="match status" value="1"/>
</dbReference>
<dbReference type="PANTHER" id="PTHR47019">
    <property type="entry name" value="LIPID II FLIPPASE MURJ"/>
    <property type="match status" value="1"/>
</dbReference>
<dbReference type="GO" id="GO:0034204">
    <property type="term" value="P:lipid translocation"/>
    <property type="evidence" value="ECO:0007669"/>
    <property type="project" value="TreeGrafter"/>
</dbReference>